<reference evidence="2 3" key="1">
    <citation type="submission" date="2024-02" db="EMBL/GenBank/DDBJ databases">
        <authorList>
            <person name="Chen Y."/>
            <person name="Shah S."/>
            <person name="Dougan E. K."/>
            <person name="Thang M."/>
            <person name="Chan C."/>
        </authorList>
    </citation>
    <scope>NUCLEOTIDE SEQUENCE [LARGE SCALE GENOMIC DNA]</scope>
</reference>
<name>A0ABP0IQF2_9DINO</name>
<feature type="signal peptide" evidence="1">
    <location>
        <begin position="1"/>
        <end position="18"/>
    </location>
</feature>
<dbReference type="Proteomes" id="UP001642464">
    <property type="component" value="Unassembled WGS sequence"/>
</dbReference>
<feature type="chain" id="PRO_5045903956" evidence="1">
    <location>
        <begin position="19"/>
        <end position="286"/>
    </location>
</feature>
<keyword evidence="1" id="KW-0732">Signal</keyword>
<keyword evidence="3" id="KW-1185">Reference proteome</keyword>
<accession>A0ABP0IQF2</accession>
<evidence type="ECO:0000313" key="2">
    <source>
        <dbReference type="EMBL" id="CAK9003554.1"/>
    </source>
</evidence>
<sequence length="286" mass="31384">MFLLTVAALVLELPPVLGSPQCQNRSLENRSTKPGVDRPCLCAFDVDRTLTGYQELREECPLNLVKDGVKDYAYLYATPRGFGFLTLSELSQGLNATFCRHCYLGIASAGGAGLDDEKAVLSSVLHAGVARGELYEALPNWTTGENPEEQVESEAPFVVWCAEGQKNLCVKKIVEWYRSERNVSISDEDVYFFDDKEDNISPFVQTNYNAFQVSCGSRNGSRGLCGGRVAEVWDTKGVFLCEGEQQVCMEDLHTTTASPIAMSHAWGSSASAAWAAVLVLVVSWNR</sequence>
<proteinExistence type="predicted"/>
<protein>
    <submittedName>
        <fullName evidence="2">Uncharacterized protein</fullName>
    </submittedName>
</protein>
<gene>
    <name evidence="2" type="ORF">SCF082_LOCUS7787</name>
</gene>
<evidence type="ECO:0000313" key="3">
    <source>
        <dbReference type="Proteomes" id="UP001642464"/>
    </source>
</evidence>
<evidence type="ECO:0000256" key="1">
    <source>
        <dbReference type="SAM" id="SignalP"/>
    </source>
</evidence>
<comment type="caution">
    <text evidence="2">The sequence shown here is derived from an EMBL/GenBank/DDBJ whole genome shotgun (WGS) entry which is preliminary data.</text>
</comment>
<dbReference type="EMBL" id="CAXAMM010004446">
    <property type="protein sequence ID" value="CAK9003554.1"/>
    <property type="molecule type" value="Genomic_DNA"/>
</dbReference>
<organism evidence="2 3">
    <name type="scientific">Durusdinium trenchii</name>
    <dbReference type="NCBI Taxonomy" id="1381693"/>
    <lineage>
        <taxon>Eukaryota</taxon>
        <taxon>Sar</taxon>
        <taxon>Alveolata</taxon>
        <taxon>Dinophyceae</taxon>
        <taxon>Suessiales</taxon>
        <taxon>Symbiodiniaceae</taxon>
        <taxon>Durusdinium</taxon>
    </lineage>
</organism>